<sequence>MNFKRRFRTFRWPRWFRKGIDIFYQILLPLIIFQFVRTLLLPTTFDMILLGILVLLYLSHTLGWFS</sequence>
<feature type="transmembrane region" description="Helical" evidence="1">
    <location>
        <begin position="47"/>
        <end position="65"/>
    </location>
</feature>
<dbReference type="EMBL" id="JAHQCS010000056">
    <property type="protein sequence ID" value="MBU9710989.1"/>
    <property type="molecule type" value="Genomic_DNA"/>
</dbReference>
<reference evidence="2 3" key="1">
    <citation type="submission" date="2021-06" db="EMBL/GenBank/DDBJ databases">
        <title>Bacillus sp. RD4P76, an endophyte from a halophyte.</title>
        <authorList>
            <person name="Sun J.-Q."/>
        </authorList>
    </citation>
    <scope>NUCLEOTIDE SEQUENCE [LARGE SCALE GENOMIC DNA]</scope>
    <source>
        <strain evidence="2 3">CGMCC 1.15917</strain>
    </source>
</reference>
<dbReference type="RefSeq" id="WP_217064876.1">
    <property type="nucleotide sequence ID" value="NZ_JAHQCS010000056.1"/>
</dbReference>
<accession>A0ABS6JBD9</accession>
<name>A0ABS6JBD9_9BACI</name>
<keyword evidence="1" id="KW-1133">Transmembrane helix</keyword>
<gene>
    <name evidence="2" type="ORF">KS419_04470</name>
</gene>
<keyword evidence="3" id="KW-1185">Reference proteome</keyword>
<evidence type="ECO:0000313" key="3">
    <source>
        <dbReference type="Proteomes" id="UP000784880"/>
    </source>
</evidence>
<protein>
    <submittedName>
        <fullName evidence="2">Uncharacterized protein</fullName>
    </submittedName>
</protein>
<feature type="transmembrane region" description="Helical" evidence="1">
    <location>
        <begin position="21"/>
        <end position="41"/>
    </location>
</feature>
<evidence type="ECO:0000313" key="2">
    <source>
        <dbReference type="EMBL" id="MBU9710989.1"/>
    </source>
</evidence>
<organism evidence="2 3">
    <name type="scientific">Evansella tamaricis</name>
    <dbReference type="NCBI Taxonomy" id="2069301"/>
    <lineage>
        <taxon>Bacteria</taxon>
        <taxon>Bacillati</taxon>
        <taxon>Bacillota</taxon>
        <taxon>Bacilli</taxon>
        <taxon>Bacillales</taxon>
        <taxon>Bacillaceae</taxon>
        <taxon>Evansella</taxon>
    </lineage>
</organism>
<keyword evidence="1" id="KW-0812">Transmembrane</keyword>
<proteinExistence type="predicted"/>
<dbReference type="Proteomes" id="UP000784880">
    <property type="component" value="Unassembled WGS sequence"/>
</dbReference>
<evidence type="ECO:0000256" key="1">
    <source>
        <dbReference type="SAM" id="Phobius"/>
    </source>
</evidence>
<keyword evidence="1" id="KW-0472">Membrane</keyword>
<comment type="caution">
    <text evidence="2">The sequence shown here is derived from an EMBL/GenBank/DDBJ whole genome shotgun (WGS) entry which is preliminary data.</text>
</comment>